<evidence type="ECO:0000313" key="2">
    <source>
        <dbReference type="EMBL" id="SDJ43738.1"/>
    </source>
</evidence>
<dbReference type="Gene3D" id="2.40.50.90">
    <property type="match status" value="1"/>
</dbReference>
<feature type="compositionally biased region" description="Low complexity" evidence="1">
    <location>
        <begin position="192"/>
        <end position="216"/>
    </location>
</feature>
<dbReference type="AlphaFoldDB" id="A0A1G8TQB8"/>
<gene>
    <name evidence="2" type="ORF">SAMN04488074_10258</name>
</gene>
<name>A0A1G8TQB8_9PSEU</name>
<proteinExistence type="predicted"/>
<protein>
    <submittedName>
        <fullName evidence="2">Endonuclease YncB, thermonuclease family</fullName>
    </submittedName>
</protein>
<sequence>MICPGFVRRSWWRSSQGARLALAGLGVVTTVATTGAIAFNGVVVPGRHGSPGLEANLRRGDSVEVTVHKVSEVDSFEGVEPGTGLFVRARVAGVRPVGDCWRAESRAAAQNLLLGKDVRLVMRRDDGSGGDQIMVDVLLPDGEDYARTIVHDGAAPADPAAREDLATVESDARHDRRGVWATSCDPGGTNVTATSAPSSSAQTTTTTTTATTVPAPAASPPPRSSSAPASTAPPDDLWDDILRGGRCTTEGERRTSFTGREMVCVRNQKDELRWRREK</sequence>
<dbReference type="SUPFAM" id="SSF50199">
    <property type="entry name" value="Staphylococcal nuclease"/>
    <property type="match status" value="1"/>
</dbReference>
<keyword evidence="2" id="KW-0378">Hydrolase</keyword>
<feature type="compositionally biased region" description="Low complexity" evidence="1">
    <location>
        <begin position="224"/>
        <end position="234"/>
    </location>
</feature>
<keyword evidence="2" id="KW-0540">Nuclease</keyword>
<dbReference type="RefSeq" id="WP_090004589.1">
    <property type="nucleotide sequence ID" value="NZ_FNET01000002.1"/>
</dbReference>
<feature type="region of interest" description="Disordered" evidence="1">
    <location>
        <begin position="153"/>
        <end position="259"/>
    </location>
</feature>
<evidence type="ECO:0000313" key="3">
    <source>
        <dbReference type="Proteomes" id="UP000199682"/>
    </source>
</evidence>
<evidence type="ECO:0000256" key="1">
    <source>
        <dbReference type="SAM" id="MobiDB-lite"/>
    </source>
</evidence>
<dbReference type="EMBL" id="FNET01000002">
    <property type="protein sequence ID" value="SDJ43738.1"/>
    <property type="molecule type" value="Genomic_DNA"/>
</dbReference>
<keyword evidence="2" id="KW-0255">Endonuclease</keyword>
<accession>A0A1G8TQB8</accession>
<dbReference type="InterPro" id="IPR035437">
    <property type="entry name" value="SNase_OB-fold_sf"/>
</dbReference>
<organism evidence="2 3">
    <name type="scientific">Lentzea albidocapillata subsp. violacea</name>
    <dbReference type="NCBI Taxonomy" id="128104"/>
    <lineage>
        <taxon>Bacteria</taxon>
        <taxon>Bacillati</taxon>
        <taxon>Actinomycetota</taxon>
        <taxon>Actinomycetes</taxon>
        <taxon>Pseudonocardiales</taxon>
        <taxon>Pseudonocardiaceae</taxon>
        <taxon>Lentzea</taxon>
    </lineage>
</organism>
<dbReference type="Proteomes" id="UP000199682">
    <property type="component" value="Unassembled WGS sequence"/>
</dbReference>
<feature type="compositionally biased region" description="Basic and acidic residues" evidence="1">
    <location>
        <begin position="160"/>
        <end position="178"/>
    </location>
</feature>
<reference evidence="3" key="1">
    <citation type="submission" date="2016-10" db="EMBL/GenBank/DDBJ databases">
        <authorList>
            <person name="Varghese N."/>
            <person name="Submissions S."/>
        </authorList>
    </citation>
    <scope>NUCLEOTIDE SEQUENCE [LARGE SCALE GENOMIC DNA]</scope>
    <source>
        <strain evidence="3">DSM 44796</strain>
    </source>
</reference>
<dbReference type="GO" id="GO:0004519">
    <property type="term" value="F:endonuclease activity"/>
    <property type="evidence" value="ECO:0007669"/>
    <property type="project" value="UniProtKB-KW"/>
</dbReference>